<accession>A0A9Q0MWK0</accession>
<name>A0A9Q0MWK0_9DIPT</name>
<organism evidence="1 2">
    <name type="scientific">Pseudolycoriella hygida</name>
    <dbReference type="NCBI Taxonomy" id="35572"/>
    <lineage>
        <taxon>Eukaryota</taxon>
        <taxon>Metazoa</taxon>
        <taxon>Ecdysozoa</taxon>
        <taxon>Arthropoda</taxon>
        <taxon>Hexapoda</taxon>
        <taxon>Insecta</taxon>
        <taxon>Pterygota</taxon>
        <taxon>Neoptera</taxon>
        <taxon>Endopterygota</taxon>
        <taxon>Diptera</taxon>
        <taxon>Nematocera</taxon>
        <taxon>Sciaroidea</taxon>
        <taxon>Sciaridae</taxon>
        <taxon>Pseudolycoriella</taxon>
    </lineage>
</organism>
<reference evidence="1" key="1">
    <citation type="submission" date="2022-07" db="EMBL/GenBank/DDBJ databases">
        <authorList>
            <person name="Trinca V."/>
            <person name="Uliana J.V.C."/>
            <person name="Torres T.T."/>
            <person name="Ward R.J."/>
            <person name="Monesi N."/>
        </authorList>
    </citation>
    <scope>NUCLEOTIDE SEQUENCE</scope>
    <source>
        <strain evidence="1">HSMRA1968</strain>
        <tissue evidence="1">Whole embryos</tissue>
    </source>
</reference>
<comment type="caution">
    <text evidence="1">The sequence shown here is derived from an EMBL/GenBank/DDBJ whole genome shotgun (WGS) entry which is preliminary data.</text>
</comment>
<proteinExistence type="predicted"/>
<evidence type="ECO:0000313" key="2">
    <source>
        <dbReference type="Proteomes" id="UP001151699"/>
    </source>
</evidence>
<dbReference type="AlphaFoldDB" id="A0A9Q0MWK0"/>
<evidence type="ECO:0000313" key="1">
    <source>
        <dbReference type="EMBL" id="KAJ6639175.1"/>
    </source>
</evidence>
<dbReference type="EMBL" id="WJQU01000003">
    <property type="protein sequence ID" value="KAJ6639175.1"/>
    <property type="molecule type" value="Genomic_DNA"/>
</dbReference>
<sequence length="20" mass="2126">MNTTVGINVSSLNLPDSNHL</sequence>
<dbReference type="Proteomes" id="UP001151699">
    <property type="component" value="Chromosome X"/>
</dbReference>
<gene>
    <name evidence="1" type="ORF">Bhyg_11915</name>
</gene>
<feature type="non-terminal residue" evidence="1">
    <location>
        <position position="20"/>
    </location>
</feature>
<keyword evidence="2" id="KW-1185">Reference proteome</keyword>
<protein>
    <submittedName>
        <fullName evidence="1">Uncharacterized protein</fullName>
    </submittedName>
</protein>